<comment type="cofactor">
    <cofactor evidence="1">
        <name>Ca(2+)</name>
        <dbReference type="ChEBI" id="CHEBI:29108"/>
    </cofactor>
</comment>
<dbReference type="GO" id="GO:0005737">
    <property type="term" value="C:cytoplasm"/>
    <property type="evidence" value="ECO:0007669"/>
    <property type="project" value="TreeGrafter"/>
</dbReference>
<evidence type="ECO:0000256" key="7">
    <source>
        <dbReference type="SAM" id="SignalP"/>
    </source>
</evidence>
<protein>
    <submittedName>
        <fullName evidence="9">Choline-sulfatase</fullName>
        <ecNumber evidence="9">3.1.6.6</ecNumber>
    </submittedName>
</protein>
<dbReference type="GO" id="GO:0004423">
    <property type="term" value="F:iduronate-2-sulfatase activity"/>
    <property type="evidence" value="ECO:0007669"/>
    <property type="project" value="InterPro"/>
</dbReference>
<dbReference type="InterPro" id="IPR024607">
    <property type="entry name" value="Sulfatase_CS"/>
</dbReference>
<evidence type="ECO:0000256" key="5">
    <source>
        <dbReference type="ARBA" id="ARBA00022801"/>
    </source>
</evidence>
<evidence type="ECO:0000256" key="4">
    <source>
        <dbReference type="ARBA" id="ARBA00022729"/>
    </source>
</evidence>
<dbReference type="InterPro" id="IPR000917">
    <property type="entry name" value="Sulfatase_N"/>
</dbReference>
<accession>A0A518DLT1</accession>
<evidence type="ECO:0000313" key="9">
    <source>
        <dbReference type="EMBL" id="QDU92792.1"/>
    </source>
</evidence>
<reference evidence="9 10" key="1">
    <citation type="submission" date="2019-02" db="EMBL/GenBank/DDBJ databases">
        <title>Deep-cultivation of Planctomycetes and their phenomic and genomic characterization uncovers novel biology.</title>
        <authorList>
            <person name="Wiegand S."/>
            <person name="Jogler M."/>
            <person name="Boedeker C."/>
            <person name="Pinto D."/>
            <person name="Vollmers J."/>
            <person name="Rivas-Marin E."/>
            <person name="Kohn T."/>
            <person name="Peeters S.H."/>
            <person name="Heuer A."/>
            <person name="Rast P."/>
            <person name="Oberbeckmann S."/>
            <person name="Bunk B."/>
            <person name="Jeske O."/>
            <person name="Meyerdierks A."/>
            <person name="Storesund J.E."/>
            <person name="Kallscheuer N."/>
            <person name="Luecker S."/>
            <person name="Lage O.M."/>
            <person name="Pohl T."/>
            <person name="Merkel B.J."/>
            <person name="Hornburger P."/>
            <person name="Mueller R.-W."/>
            <person name="Bruemmer F."/>
            <person name="Labrenz M."/>
            <person name="Spormann A.M."/>
            <person name="Op den Camp H."/>
            <person name="Overmann J."/>
            <person name="Amann R."/>
            <person name="Jetten M.S.M."/>
            <person name="Mascher T."/>
            <person name="Medema M.H."/>
            <person name="Devos D.P."/>
            <person name="Kaster A.-K."/>
            <person name="Ovreas L."/>
            <person name="Rohde M."/>
            <person name="Galperin M.Y."/>
            <person name="Jogler C."/>
        </authorList>
    </citation>
    <scope>NUCLEOTIDE SEQUENCE [LARGE SCALE GENOMIC DNA]</scope>
    <source>
        <strain evidence="9 10">Pla85_3_4</strain>
    </source>
</reference>
<dbReference type="PANTHER" id="PTHR45953:SF1">
    <property type="entry name" value="IDURONATE 2-SULFATASE"/>
    <property type="match status" value="1"/>
</dbReference>
<keyword evidence="3" id="KW-0479">Metal-binding</keyword>
<dbReference type="AlphaFoldDB" id="A0A518DLT1"/>
<dbReference type="SUPFAM" id="SSF53649">
    <property type="entry name" value="Alkaline phosphatase-like"/>
    <property type="match status" value="1"/>
</dbReference>
<name>A0A518DLT1_9BACT</name>
<keyword evidence="5 9" id="KW-0378">Hydrolase</keyword>
<proteinExistence type="inferred from homology"/>
<evidence type="ECO:0000256" key="6">
    <source>
        <dbReference type="ARBA" id="ARBA00022837"/>
    </source>
</evidence>
<dbReference type="InterPro" id="IPR035874">
    <property type="entry name" value="IDS"/>
</dbReference>
<dbReference type="Gene3D" id="3.40.720.10">
    <property type="entry name" value="Alkaline Phosphatase, subunit A"/>
    <property type="match status" value="1"/>
</dbReference>
<comment type="similarity">
    <text evidence="2">Belongs to the sulfatase family.</text>
</comment>
<dbReference type="PANTHER" id="PTHR45953">
    <property type="entry name" value="IDURONATE 2-SULFATASE"/>
    <property type="match status" value="1"/>
</dbReference>
<dbReference type="KEGG" id="lcre:Pla8534_05650"/>
<dbReference type="Pfam" id="PF00884">
    <property type="entry name" value="Sulfatase"/>
    <property type="match status" value="1"/>
</dbReference>
<dbReference type="GO" id="GO:0046872">
    <property type="term" value="F:metal ion binding"/>
    <property type="evidence" value="ECO:0007669"/>
    <property type="project" value="UniProtKB-KW"/>
</dbReference>
<sequence length="490" mass="54165" precursor="true">MLSQHLRCFSCLALSLFFLATQPVCPAGAAEPGKRPNVLILSIDDLNDWTGCLGGHPQARTPNIDRLARRGTLFSNAHCQAPICTPSRASLVTGLLPSTTGLYFLQPGLTASPVTKSRQTLPEHFAAAGYHTMGAGKFIKGNGEEKYFQQHGGALGGFGPIPPQKLAYPDGLKLWDWGPFPADEADMPDTRIADWAIARLAEPQEKPFLLVAGFWRPHVPMFAPQKWFDLFPADEVKLPETRDDDRADLPPYALDLTIGLPAPRHEWFVEHEQWDDAVRAYLASVAYVDHCVGRVLTALEASPHAENTIVVLFSDHGWHLGEKQRWAKRSLWNDSTRVPLIIAGAGQPAAQVCGRPVGLVDIYPTLLQLTGLPPITDHDGQSLAPLLADPTADWERPALTTFGPKSHSLRSTDWHYIRYADGSEELYDHQADPHEWSNLAADPGQQSRLAEFREQLPTRNADPVLSQTFTGWEVEAWQTAEKNAAARKEK</sequence>
<dbReference type="OrthoDB" id="236884at2"/>
<feature type="signal peptide" evidence="7">
    <location>
        <begin position="1"/>
        <end position="29"/>
    </location>
</feature>
<evidence type="ECO:0000259" key="8">
    <source>
        <dbReference type="Pfam" id="PF00884"/>
    </source>
</evidence>
<dbReference type="CDD" id="cd16030">
    <property type="entry name" value="iduronate-2-sulfatase"/>
    <property type="match status" value="1"/>
</dbReference>
<evidence type="ECO:0000313" key="10">
    <source>
        <dbReference type="Proteomes" id="UP000317648"/>
    </source>
</evidence>
<dbReference type="PROSITE" id="PS00523">
    <property type="entry name" value="SULFATASE_1"/>
    <property type="match status" value="1"/>
</dbReference>
<evidence type="ECO:0000256" key="3">
    <source>
        <dbReference type="ARBA" id="ARBA00022723"/>
    </source>
</evidence>
<dbReference type="EMBL" id="CP036433">
    <property type="protein sequence ID" value="QDU92792.1"/>
    <property type="molecule type" value="Genomic_DNA"/>
</dbReference>
<feature type="chain" id="PRO_5022196265" evidence="7">
    <location>
        <begin position="30"/>
        <end position="490"/>
    </location>
</feature>
<dbReference type="Proteomes" id="UP000317648">
    <property type="component" value="Chromosome"/>
</dbReference>
<keyword evidence="10" id="KW-1185">Reference proteome</keyword>
<dbReference type="InterPro" id="IPR017850">
    <property type="entry name" value="Alkaline_phosphatase_core_sf"/>
</dbReference>
<gene>
    <name evidence="9" type="primary">betC_3</name>
    <name evidence="9" type="ORF">Pla8534_05650</name>
</gene>
<keyword evidence="4 7" id="KW-0732">Signal</keyword>
<dbReference type="EC" id="3.1.6.6" evidence="9"/>
<evidence type="ECO:0000256" key="1">
    <source>
        <dbReference type="ARBA" id="ARBA00001913"/>
    </source>
</evidence>
<organism evidence="9 10">
    <name type="scientific">Lignipirellula cremea</name>
    <dbReference type="NCBI Taxonomy" id="2528010"/>
    <lineage>
        <taxon>Bacteria</taxon>
        <taxon>Pseudomonadati</taxon>
        <taxon>Planctomycetota</taxon>
        <taxon>Planctomycetia</taxon>
        <taxon>Pirellulales</taxon>
        <taxon>Pirellulaceae</taxon>
        <taxon>Lignipirellula</taxon>
    </lineage>
</organism>
<dbReference type="GO" id="GO:0047753">
    <property type="term" value="F:choline-sulfatase activity"/>
    <property type="evidence" value="ECO:0007669"/>
    <property type="project" value="UniProtKB-EC"/>
</dbReference>
<feature type="domain" description="Sulfatase N-terminal" evidence="8">
    <location>
        <begin position="36"/>
        <end position="371"/>
    </location>
</feature>
<evidence type="ECO:0000256" key="2">
    <source>
        <dbReference type="ARBA" id="ARBA00008779"/>
    </source>
</evidence>
<keyword evidence="6" id="KW-0106">Calcium</keyword>